<reference evidence="1" key="1">
    <citation type="journal article" date="2012" name="PLoS Genet.">
        <title>Comparative analysis of the genomes of two field isolates of the rice blast fungus Magnaporthe oryzae.</title>
        <authorList>
            <person name="Xue M."/>
            <person name="Yang J."/>
            <person name="Li Z."/>
            <person name="Hu S."/>
            <person name="Yao N."/>
            <person name="Dean R.A."/>
            <person name="Zhao W."/>
            <person name="Shen M."/>
            <person name="Zhang H."/>
            <person name="Li C."/>
            <person name="Liu L."/>
            <person name="Cao L."/>
            <person name="Xu X."/>
            <person name="Xing Y."/>
            <person name="Hsiang T."/>
            <person name="Zhang Z."/>
            <person name="Xu J.R."/>
            <person name="Peng Y.L."/>
        </authorList>
    </citation>
    <scope>NUCLEOTIDE SEQUENCE</scope>
    <source>
        <strain evidence="1">Y34</strain>
    </source>
</reference>
<proteinExistence type="predicted"/>
<dbReference type="AlphaFoldDB" id="A0AA97NR42"/>
<accession>A0AA97NR42</accession>
<gene>
    <name evidence="1" type="ORF">OOU_Y34scaffold00745g11</name>
</gene>
<dbReference type="Proteomes" id="UP000011086">
    <property type="component" value="Unassembled WGS sequence"/>
</dbReference>
<dbReference type="EMBL" id="JH793093">
    <property type="protein sequence ID" value="ELQ34737.1"/>
    <property type="molecule type" value="Genomic_DNA"/>
</dbReference>
<evidence type="ECO:0000313" key="1">
    <source>
        <dbReference type="EMBL" id="ELQ34737.1"/>
    </source>
</evidence>
<name>A0AA97NR42_PYRO3</name>
<organism evidence="1">
    <name type="scientific">Pyricularia oryzae (strain Y34)</name>
    <name type="common">Rice blast fungus</name>
    <name type="synonym">Magnaporthe oryzae</name>
    <dbReference type="NCBI Taxonomy" id="1143189"/>
    <lineage>
        <taxon>Eukaryota</taxon>
        <taxon>Fungi</taxon>
        <taxon>Dikarya</taxon>
        <taxon>Ascomycota</taxon>
        <taxon>Pezizomycotina</taxon>
        <taxon>Sordariomycetes</taxon>
        <taxon>Sordariomycetidae</taxon>
        <taxon>Magnaporthales</taxon>
        <taxon>Pyriculariaceae</taxon>
        <taxon>Pyricularia</taxon>
    </lineage>
</organism>
<protein>
    <submittedName>
        <fullName evidence="1">Uncharacterized protein</fullName>
    </submittedName>
</protein>
<sequence length="82" mass="9325">MFDNIVWFAIEDVPLRLRRFKVVKKLVVLCAREVPLPADSVEFNDVEFKAEWRDVSVPTGTAPAVANSARRAAAEKYMSVMR</sequence>